<dbReference type="PANTHER" id="PTHR34319:SF6">
    <property type="entry name" value="MAJOR EXPORTED PROTEIN"/>
    <property type="match status" value="1"/>
</dbReference>
<dbReference type="InterPro" id="IPR052947">
    <property type="entry name" value="T6SS_Hcp1_domain"/>
</dbReference>
<dbReference type="EMBL" id="WLZX01000001">
    <property type="protein sequence ID" value="MTD25614.1"/>
    <property type="molecule type" value="Genomic_DNA"/>
</dbReference>
<dbReference type="Proteomes" id="UP000480164">
    <property type="component" value="Unassembled WGS sequence"/>
</dbReference>
<dbReference type="Gene3D" id="2.30.110.20">
    <property type="entry name" value="Hcp1-like"/>
    <property type="match status" value="1"/>
</dbReference>
<name>A0ABW9R6B3_9GAMM</name>
<proteinExistence type="predicted"/>
<accession>A0ABW9R6B3</accession>
<organism evidence="1 2">
    <name type="scientific">Erwinia sorbitola</name>
    <dbReference type="NCBI Taxonomy" id="2681984"/>
    <lineage>
        <taxon>Bacteria</taxon>
        <taxon>Pseudomonadati</taxon>
        <taxon>Pseudomonadota</taxon>
        <taxon>Gammaproteobacteria</taxon>
        <taxon>Enterobacterales</taxon>
        <taxon>Erwiniaceae</taxon>
        <taxon>Erwinia</taxon>
    </lineage>
</organism>
<gene>
    <name evidence="1" type="primary">hcp</name>
    <name evidence="1" type="ORF">GK011_01460</name>
</gene>
<dbReference type="RefSeq" id="WP_154750948.1">
    <property type="nucleotide sequence ID" value="NZ_WLZX01000001.1"/>
</dbReference>
<evidence type="ECO:0000313" key="2">
    <source>
        <dbReference type="Proteomes" id="UP000480164"/>
    </source>
</evidence>
<dbReference type="PANTHER" id="PTHR34319">
    <property type="entry name" value="MAJOR EXPORTED PROTEIN"/>
    <property type="match status" value="1"/>
</dbReference>
<evidence type="ECO:0000313" key="1">
    <source>
        <dbReference type="EMBL" id="MTD25614.1"/>
    </source>
</evidence>
<dbReference type="InterPro" id="IPR008514">
    <property type="entry name" value="T6SS_Hcp"/>
</dbReference>
<reference evidence="1 2" key="1">
    <citation type="submission" date="2019-11" db="EMBL/GenBank/DDBJ databases">
        <title>Erwinia sp. nov., isolated from feces of birds in Tibet plateau of China.</title>
        <authorList>
            <person name="Ge Y."/>
        </authorList>
    </citation>
    <scope>NUCLEOTIDE SEQUENCE [LARGE SCALE GENOMIC DNA]</scope>
    <source>
        <strain evidence="1 2">J316</strain>
    </source>
</reference>
<dbReference type="InterPro" id="IPR036624">
    <property type="entry name" value="Hcp1-lik_sf"/>
</dbReference>
<dbReference type="SUPFAM" id="SSF141452">
    <property type="entry name" value="Hcp1-like"/>
    <property type="match status" value="1"/>
</dbReference>
<dbReference type="Pfam" id="PF05638">
    <property type="entry name" value="T6SS_HCP"/>
    <property type="match status" value="1"/>
</dbReference>
<protein>
    <submittedName>
        <fullName evidence="1">Type VI secretion system tube protein Hcp</fullName>
    </submittedName>
</protein>
<sequence>MAIPVYLTLEDEGGKLIKGGVDVSGREGSIEILELMHNVELPTDDMSGKITGTRIHTPYAVMKEIDCSSSILNRYVTSGRRLARATLDFYAINYNGQEENYFKTVLEGVRVRSVERFFQDFKDSNYAQYGHLEYVELAYEQISWHFIDGNIIHSDSWNERS</sequence>
<dbReference type="NCBIfam" id="TIGR03344">
    <property type="entry name" value="VI_effect_Hcp1"/>
    <property type="match status" value="1"/>
</dbReference>
<comment type="caution">
    <text evidence="1">The sequence shown here is derived from an EMBL/GenBank/DDBJ whole genome shotgun (WGS) entry which is preliminary data.</text>
</comment>
<keyword evidence="2" id="KW-1185">Reference proteome</keyword>